<gene>
    <name evidence="1" type="ORF">PLOB_00019123</name>
</gene>
<dbReference type="EMBL" id="CALNXK010000222">
    <property type="protein sequence ID" value="CAH3177171.1"/>
    <property type="molecule type" value="Genomic_DNA"/>
</dbReference>
<protein>
    <submittedName>
        <fullName evidence="1">Uncharacterized protein</fullName>
    </submittedName>
</protein>
<evidence type="ECO:0000313" key="2">
    <source>
        <dbReference type="Proteomes" id="UP001159405"/>
    </source>
</evidence>
<dbReference type="Proteomes" id="UP001159405">
    <property type="component" value="Unassembled WGS sequence"/>
</dbReference>
<reference evidence="1 2" key="1">
    <citation type="submission" date="2022-05" db="EMBL/GenBank/DDBJ databases">
        <authorList>
            <consortium name="Genoscope - CEA"/>
            <person name="William W."/>
        </authorList>
    </citation>
    <scope>NUCLEOTIDE SEQUENCE [LARGE SCALE GENOMIC DNA]</scope>
</reference>
<accession>A0ABN8RIA4</accession>
<comment type="caution">
    <text evidence="1">The sequence shown here is derived from an EMBL/GenBank/DDBJ whole genome shotgun (WGS) entry which is preliminary data.</text>
</comment>
<keyword evidence="2" id="KW-1185">Reference proteome</keyword>
<sequence length="122" mass="13694">MYMTITMFNAIAVIRDEEVVGDMPRALASSKQGTGIVRHFLTKPESKGTVKAEGKAVNRGGGYGMEVPCVYRFTGQQKYVEMLRNLLDLQNNLSVRNVHKTDETLKRAKEQEGSRVKKTKLC</sequence>
<name>A0ABN8RIA4_9CNID</name>
<proteinExistence type="predicted"/>
<evidence type="ECO:0000313" key="1">
    <source>
        <dbReference type="EMBL" id="CAH3177171.1"/>
    </source>
</evidence>
<organism evidence="1 2">
    <name type="scientific">Porites lobata</name>
    <dbReference type="NCBI Taxonomy" id="104759"/>
    <lineage>
        <taxon>Eukaryota</taxon>
        <taxon>Metazoa</taxon>
        <taxon>Cnidaria</taxon>
        <taxon>Anthozoa</taxon>
        <taxon>Hexacorallia</taxon>
        <taxon>Scleractinia</taxon>
        <taxon>Fungiina</taxon>
        <taxon>Poritidae</taxon>
        <taxon>Porites</taxon>
    </lineage>
</organism>